<dbReference type="Gene3D" id="3.40.50.300">
    <property type="entry name" value="P-loop containing nucleotide triphosphate hydrolases"/>
    <property type="match status" value="2"/>
</dbReference>
<dbReference type="CDD" id="cd03221">
    <property type="entry name" value="ABCF_EF-3"/>
    <property type="match status" value="1"/>
</dbReference>
<keyword evidence="1" id="KW-0547">Nucleotide-binding</keyword>
<dbReference type="PROSITE" id="PS50893">
    <property type="entry name" value="ABC_TRANSPORTER_2"/>
    <property type="match status" value="2"/>
</dbReference>
<name>A0A069CTE8_WEIOS</name>
<feature type="domain" description="ABC transporter" evidence="3">
    <location>
        <begin position="4"/>
        <end position="210"/>
    </location>
</feature>
<evidence type="ECO:0000313" key="4">
    <source>
        <dbReference type="EMBL" id="GAK30523.1"/>
    </source>
</evidence>
<dbReference type="SUPFAM" id="SSF52540">
    <property type="entry name" value="P-loop containing nucleoside triphosphate hydrolases"/>
    <property type="match status" value="2"/>
</dbReference>
<dbReference type="RefSeq" id="WP_027698622.1">
    <property type="nucleotide sequence ID" value="NZ_DF820486.1"/>
</dbReference>
<keyword evidence="5" id="KW-1185">Reference proteome</keyword>
<organism evidence="4 5">
    <name type="scientific">Weissella oryzae (strain DSM 25784 / JCM 18191 / LMG 30913 / SG25)</name>
    <dbReference type="NCBI Taxonomy" id="1329250"/>
    <lineage>
        <taxon>Bacteria</taxon>
        <taxon>Bacillati</taxon>
        <taxon>Bacillota</taxon>
        <taxon>Bacilli</taxon>
        <taxon>Lactobacillales</taxon>
        <taxon>Lactobacillaceae</taxon>
        <taxon>Weissella</taxon>
    </lineage>
</organism>
<dbReference type="InterPro" id="IPR003439">
    <property type="entry name" value="ABC_transporter-like_ATP-bd"/>
</dbReference>
<dbReference type="STRING" id="1329250.WOSG25_031200"/>
<dbReference type="InterPro" id="IPR003593">
    <property type="entry name" value="AAA+_ATPase"/>
</dbReference>
<dbReference type="InterPro" id="IPR051309">
    <property type="entry name" value="ABCF_ATPase"/>
</dbReference>
<feature type="domain" description="ABC transporter" evidence="3">
    <location>
        <begin position="310"/>
        <end position="498"/>
    </location>
</feature>
<sequence length="498" mass="55702">MSRITINDLSFSYAANTIFEHTDINLDDSWRLGLVGRNGRGKTTLLHLLTGAIKHPAIQPSKLPFRYFPQTIDNPQALTSEVLAALADFEPWQLERELSKLVVDLGVLNRPFASLSGGEQTKCLLALLFIESTNFPLLDEPTNHLDQASRQQVARYLQGKSGYIVVSHDQSFLDQVSDHILAIEQNQVVLYQGNYGTYLAEKERQDKYEQAQNERLKKDVSRLKATAREKTNWANNREADKYGNPHVKGSGAIVNNGYIGARAARTMKKAKNLEKRLQTELGKKEQLLQNVESVDALEIESLTTHHKIIAEFTNFTLGYVAGQPLFKPLNFKVLPGEIVALTGPNGIGKSSLLALLLAKFQGFTDGEYQLASNLQLSVVSQFSQNKGDLASYAQANGIEYERLLTNLRKLGLERQHFQQPIETLSVGQQRKVILAASLSKPAQLYIWDEPLNYLDLVNQEQLINLLQENAVTMILIEHNPAFIQALADKEVSLEAPNN</sequence>
<protein>
    <submittedName>
        <fullName evidence="4">ATPase component of ABC transporter with duplicated ATPase domains</fullName>
    </submittedName>
</protein>
<accession>A0A069CTE8</accession>
<evidence type="ECO:0000259" key="3">
    <source>
        <dbReference type="PROSITE" id="PS50893"/>
    </source>
</evidence>
<dbReference type="GO" id="GO:0016887">
    <property type="term" value="F:ATP hydrolysis activity"/>
    <property type="evidence" value="ECO:0007669"/>
    <property type="project" value="InterPro"/>
</dbReference>
<keyword evidence="2" id="KW-0067">ATP-binding</keyword>
<dbReference type="InterPro" id="IPR017871">
    <property type="entry name" value="ABC_transporter-like_CS"/>
</dbReference>
<dbReference type="InterPro" id="IPR027417">
    <property type="entry name" value="P-loop_NTPase"/>
</dbReference>
<dbReference type="eggNOG" id="COG0488">
    <property type="taxonomic scope" value="Bacteria"/>
</dbReference>
<reference evidence="5" key="1">
    <citation type="journal article" date="2014" name="Genome Announc.">
        <title>Draft genome sequence of Weissella oryzae SG25T, isolated from fermented rice grains.</title>
        <authorList>
            <person name="Tanizawa Y."/>
            <person name="Fujisawa T."/>
            <person name="Mochizuki T."/>
            <person name="Kaminuma E."/>
            <person name="Suzuki Y."/>
            <person name="Nakamura Y."/>
            <person name="Tohno M."/>
        </authorList>
    </citation>
    <scope>NUCLEOTIDE SEQUENCE [LARGE SCALE GENOMIC DNA]</scope>
    <source>
        <strain evidence="5">DSM 25784 / JCM 18191 / LMG 30913 / SG25</strain>
    </source>
</reference>
<dbReference type="PANTHER" id="PTHR42855">
    <property type="entry name" value="ABC TRANSPORTER ATP-BINDING SUBUNIT"/>
    <property type="match status" value="1"/>
</dbReference>
<dbReference type="EMBL" id="DF820486">
    <property type="protein sequence ID" value="GAK30523.1"/>
    <property type="molecule type" value="Genomic_DNA"/>
</dbReference>
<gene>
    <name evidence="4" type="ORF">WOSG25_031200</name>
</gene>
<evidence type="ECO:0000256" key="1">
    <source>
        <dbReference type="ARBA" id="ARBA00022741"/>
    </source>
</evidence>
<dbReference type="OrthoDB" id="9762369at2"/>
<evidence type="ECO:0000313" key="5">
    <source>
        <dbReference type="Proteomes" id="UP000030643"/>
    </source>
</evidence>
<dbReference type="SMART" id="SM00382">
    <property type="entry name" value="AAA"/>
    <property type="match status" value="2"/>
</dbReference>
<dbReference type="PROSITE" id="PS00211">
    <property type="entry name" value="ABC_TRANSPORTER_1"/>
    <property type="match status" value="1"/>
</dbReference>
<proteinExistence type="predicted"/>
<dbReference type="Proteomes" id="UP000030643">
    <property type="component" value="Unassembled WGS sequence"/>
</dbReference>
<dbReference type="PANTHER" id="PTHR42855:SF2">
    <property type="entry name" value="DRUG RESISTANCE ABC TRANSPORTER,ATP-BINDING PROTEIN"/>
    <property type="match status" value="1"/>
</dbReference>
<dbReference type="Pfam" id="PF00005">
    <property type="entry name" value="ABC_tran"/>
    <property type="match status" value="2"/>
</dbReference>
<evidence type="ECO:0000256" key="2">
    <source>
        <dbReference type="ARBA" id="ARBA00022840"/>
    </source>
</evidence>
<dbReference type="AlphaFoldDB" id="A0A069CTE8"/>
<dbReference type="GO" id="GO:0005524">
    <property type="term" value="F:ATP binding"/>
    <property type="evidence" value="ECO:0007669"/>
    <property type="project" value="UniProtKB-KW"/>
</dbReference>
<dbReference type="NCBIfam" id="NF000355">
    <property type="entry name" value="ribo_prot_ABC_F"/>
    <property type="match status" value="1"/>
</dbReference>